<dbReference type="GO" id="GO:0005886">
    <property type="term" value="C:plasma membrane"/>
    <property type="evidence" value="ECO:0007669"/>
    <property type="project" value="TreeGrafter"/>
</dbReference>
<evidence type="ECO:0000313" key="8">
    <source>
        <dbReference type="EMBL" id="SEW52710.1"/>
    </source>
</evidence>
<feature type="transmembrane region" description="Helical" evidence="6">
    <location>
        <begin position="107"/>
        <end position="131"/>
    </location>
</feature>
<feature type="transmembrane region" description="Helical" evidence="6">
    <location>
        <begin position="314"/>
        <end position="332"/>
    </location>
</feature>
<dbReference type="InterPro" id="IPR036259">
    <property type="entry name" value="MFS_trans_sf"/>
</dbReference>
<protein>
    <submittedName>
        <fullName evidence="8">Predicted arabinose efflux permease, MFS family</fullName>
    </submittedName>
</protein>
<feature type="transmembrane region" description="Helical" evidence="6">
    <location>
        <begin position="175"/>
        <end position="194"/>
    </location>
</feature>
<evidence type="ECO:0000256" key="1">
    <source>
        <dbReference type="ARBA" id="ARBA00004141"/>
    </source>
</evidence>
<keyword evidence="5 6" id="KW-0472">Membrane</keyword>
<comment type="subcellular location">
    <subcellularLocation>
        <location evidence="1">Membrane</location>
        <topology evidence="1">Multi-pass membrane protein</topology>
    </subcellularLocation>
</comment>
<dbReference type="EMBL" id="FOJG01000002">
    <property type="protein sequence ID" value="SEW52710.1"/>
    <property type="molecule type" value="Genomic_DNA"/>
</dbReference>
<dbReference type="AlphaFoldDB" id="A0A1I0SB98"/>
<dbReference type="GO" id="GO:0015385">
    <property type="term" value="F:sodium:proton antiporter activity"/>
    <property type="evidence" value="ECO:0007669"/>
    <property type="project" value="TreeGrafter"/>
</dbReference>
<evidence type="ECO:0000256" key="5">
    <source>
        <dbReference type="ARBA" id="ARBA00023136"/>
    </source>
</evidence>
<dbReference type="OrthoDB" id="9814303at2"/>
<feature type="domain" description="Major facilitator superfamily (MFS) profile" evidence="7">
    <location>
        <begin position="19"/>
        <end position="406"/>
    </location>
</feature>
<keyword evidence="3 6" id="KW-0812">Transmembrane</keyword>
<dbReference type="GO" id="GO:1990961">
    <property type="term" value="P:xenobiotic detoxification by transmembrane export across the plasma membrane"/>
    <property type="evidence" value="ECO:0007669"/>
    <property type="project" value="TreeGrafter"/>
</dbReference>
<dbReference type="PROSITE" id="PS50850">
    <property type="entry name" value="MFS"/>
    <property type="match status" value="1"/>
</dbReference>
<proteinExistence type="predicted"/>
<dbReference type="PANTHER" id="PTHR23502">
    <property type="entry name" value="MAJOR FACILITATOR SUPERFAMILY"/>
    <property type="match status" value="1"/>
</dbReference>
<feature type="transmembrane region" description="Helical" evidence="6">
    <location>
        <begin position="215"/>
        <end position="235"/>
    </location>
</feature>
<dbReference type="STRING" id="29529.SAMN04488122_5050"/>
<feature type="transmembrane region" description="Helical" evidence="6">
    <location>
        <begin position="143"/>
        <end position="163"/>
    </location>
</feature>
<sequence length="408" mass="44506">MTTSTATQTRIKESNIGIATLFAFAMIPMSGFATDVYIPSLPGMTSALGISDSQAQLTLSIFLISYGVSQLFIGGLLDSYGRYKISLVALLIFCLSCVTIANTHSIYVIYAMRVLHGITMAAMVVSKRAFFVDLYAGEKLKHYLSFFTIIWSTGPIIAPFIGGYLEVNFGWESNFYFLGGYAAVLFLMELLFSGETIKQKTAFHPEKILSIYTSMIRTGSFTLGIMMLGLAYSMVMVYNMSGPFIIEHHFGLSPVITGYCSLFLGFAWMVGGFLGKGLINKPFVAKMSANVALQLTSAGALLLFFWLFGQLWTVLLFAFLVHVGAGFTYNNYFTFCLQRFPQNAGIAGGLTGGLSYVIVSVLSYALIYALPASSGINLSLSYGLLILMSAGVMYRVFVLSGKEKTDAI</sequence>
<evidence type="ECO:0000256" key="3">
    <source>
        <dbReference type="ARBA" id="ARBA00022692"/>
    </source>
</evidence>
<keyword evidence="2" id="KW-0813">Transport</keyword>
<dbReference type="InterPro" id="IPR020846">
    <property type="entry name" value="MFS_dom"/>
</dbReference>
<reference evidence="9" key="1">
    <citation type="submission" date="2016-10" db="EMBL/GenBank/DDBJ databases">
        <authorList>
            <person name="Varghese N."/>
            <person name="Submissions S."/>
        </authorList>
    </citation>
    <scope>NUCLEOTIDE SEQUENCE [LARGE SCALE GENOMIC DNA]</scope>
    <source>
        <strain evidence="9">DSM 3695</strain>
    </source>
</reference>
<feature type="transmembrane region" description="Helical" evidence="6">
    <location>
        <begin position="58"/>
        <end position="77"/>
    </location>
</feature>
<feature type="transmembrane region" description="Helical" evidence="6">
    <location>
        <begin position="287"/>
        <end position="308"/>
    </location>
</feature>
<evidence type="ECO:0000259" key="7">
    <source>
        <dbReference type="PROSITE" id="PS50850"/>
    </source>
</evidence>
<evidence type="ECO:0000256" key="4">
    <source>
        <dbReference type="ARBA" id="ARBA00022989"/>
    </source>
</evidence>
<dbReference type="Pfam" id="PF07690">
    <property type="entry name" value="MFS_1"/>
    <property type="match status" value="1"/>
</dbReference>
<dbReference type="SUPFAM" id="SSF103473">
    <property type="entry name" value="MFS general substrate transporter"/>
    <property type="match status" value="1"/>
</dbReference>
<evidence type="ECO:0000256" key="6">
    <source>
        <dbReference type="SAM" id="Phobius"/>
    </source>
</evidence>
<evidence type="ECO:0000313" key="9">
    <source>
        <dbReference type="Proteomes" id="UP000199310"/>
    </source>
</evidence>
<gene>
    <name evidence="8" type="ORF">SAMN04488122_5050</name>
</gene>
<feature type="transmembrane region" description="Helical" evidence="6">
    <location>
        <begin position="84"/>
        <end position="101"/>
    </location>
</feature>
<dbReference type="InterPro" id="IPR011701">
    <property type="entry name" value="MFS"/>
</dbReference>
<dbReference type="PANTHER" id="PTHR23502:SF132">
    <property type="entry name" value="POLYAMINE TRANSPORTER 2-RELATED"/>
    <property type="match status" value="1"/>
</dbReference>
<dbReference type="RefSeq" id="WP_089899452.1">
    <property type="nucleotide sequence ID" value="NZ_FOJG01000002.1"/>
</dbReference>
<feature type="transmembrane region" description="Helical" evidence="6">
    <location>
        <begin position="255"/>
        <end position="275"/>
    </location>
</feature>
<keyword evidence="4 6" id="KW-1133">Transmembrane helix</keyword>
<dbReference type="Gene3D" id="1.20.1720.10">
    <property type="entry name" value="Multidrug resistance protein D"/>
    <property type="match status" value="1"/>
</dbReference>
<feature type="transmembrane region" description="Helical" evidence="6">
    <location>
        <begin position="344"/>
        <end position="367"/>
    </location>
</feature>
<feature type="transmembrane region" description="Helical" evidence="6">
    <location>
        <begin position="379"/>
        <end position="398"/>
    </location>
</feature>
<name>A0A1I0SB98_9BACT</name>
<keyword evidence="9" id="KW-1185">Reference proteome</keyword>
<evidence type="ECO:0000256" key="2">
    <source>
        <dbReference type="ARBA" id="ARBA00022448"/>
    </source>
</evidence>
<dbReference type="Proteomes" id="UP000199310">
    <property type="component" value="Unassembled WGS sequence"/>
</dbReference>
<feature type="transmembrane region" description="Helical" evidence="6">
    <location>
        <begin position="16"/>
        <end position="38"/>
    </location>
</feature>
<organism evidence="8 9">
    <name type="scientific">Chitinophaga arvensicola</name>
    <dbReference type="NCBI Taxonomy" id="29529"/>
    <lineage>
        <taxon>Bacteria</taxon>
        <taxon>Pseudomonadati</taxon>
        <taxon>Bacteroidota</taxon>
        <taxon>Chitinophagia</taxon>
        <taxon>Chitinophagales</taxon>
        <taxon>Chitinophagaceae</taxon>
        <taxon>Chitinophaga</taxon>
    </lineage>
</organism>
<accession>A0A1I0SB98</accession>